<evidence type="ECO:0000256" key="1">
    <source>
        <dbReference type="ARBA" id="ARBA00010617"/>
    </source>
</evidence>
<dbReference type="PANTHER" id="PTHR24286:SF375">
    <property type="entry name" value="ABSCISIC ACID 8'-HYDROXYLASE 4-LIKE"/>
    <property type="match status" value="1"/>
</dbReference>
<protein>
    <submittedName>
        <fullName evidence="4">Abscisic acid 8'-hydroxylase 4</fullName>
    </submittedName>
</protein>
<dbReference type="GO" id="GO:0020037">
    <property type="term" value="F:heme binding"/>
    <property type="evidence" value="ECO:0007669"/>
    <property type="project" value="InterPro"/>
</dbReference>
<dbReference type="EMBL" id="PKMF04000083">
    <property type="protein sequence ID" value="KAK7851806.1"/>
    <property type="molecule type" value="Genomic_DNA"/>
</dbReference>
<dbReference type="Pfam" id="PF00067">
    <property type="entry name" value="p450"/>
    <property type="match status" value="1"/>
</dbReference>
<dbReference type="InterPro" id="IPR036396">
    <property type="entry name" value="Cyt_P450_sf"/>
</dbReference>
<evidence type="ECO:0000256" key="3">
    <source>
        <dbReference type="ARBA" id="ARBA00023004"/>
    </source>
</evidence>
<comment type="caution">
    <text evidence="4">The sequence shown here is derived from an EMBL/GenBank/DDBJ whole genome shotgun (WGS) entry which is preliminary data.</text>
</comment>
<dbReference type="GO" id="GO:0010295">
    <property type="term" value="F:(+)-abscisic acid 8'-hydroxylase activity"/>
    <property type="evidence" value="ECO:0007669"/>
    <property type="project" value="TreeGrafter"/>
</dbReference>
<evidence type="ECO:0000256" key="2">
    <source>
        <dbReference type="ARBA" id="ARBA00022723"/>
    </source>
</evidence>
<dbReference type="SUPFAM" id="SSF48264">
    <property type="entry name" value="Cytochrome P450"/>
    <property type="match status" value="1"/>
</dbReference>
<evidence type="ECO:0000313" key="4">
    <source>
        <dbReference type="EMBL" id="KAK7851806.1"/>
    </source>
</evidence>
<evidence type="ECO:0000313" key="5">
    <source>
        <dbReference type="Proteomes" id="UP000237347"/>
    </source>
</evidence>
<dbReference type="GO" id="GO:0016125">
    <property type="term" value="P:sterol metabolic process"/>
    <property type="evidence" value="ECO:0007669"/>
    <property type="project" value="TreeGrafter"/>
</dbReference>
<organism evidence="4 5">
    <name type="scientific">Quercus suber</name>
    <name type="common">Cork oak</name>
    <dbReference type="NCBI Taxonomy" id="58331"/>
    <lineage>
        <taxon>Eukaryota</taxon>
        <taxon>Viridiplantae</taxon>
        <taxon>Streptophyta</taxon>
        <taxon>Embryophyta</taxon>
        <taxon>Tracheophyta</taxon>
        <taxon>Spermatophyta</taxon>
        <taxon>Magnoliopsida</taxon>
        <taxon>eudicotyledons</taxon>
        <taxon>Gunneridae</taxon>
        <taxon>Pentapetalae</taxon>
        <taxon>rosids</taxon>
        <taxon>fabids</taxon>
        <taxon>Fagales</taxon>
        <taxon>Fagaceae</taxon>
        <taxon>Quercus</taxon>
    </lineage>
</organism>
<keyword evidence="5" id="KW-1185">Reference proteome</keyword>
<sequence length="281" mass="32533">MGWPLIGETLQLYSQDPKVFFTAKQKRYGEIFKSHILGCPCVMLASPEAARFVLVSHAHLFRPTYPKSKEKMIGPSALFFQGSYHSHLRKLVQSSLSPESIRKLAPDIEAIAISALDSWASGQVVNSFHEMKKVRVVIMLIRLLLKFLRHVSNVNLKIEKLKENYCIVDKDIILFQQTFRVLHMPKHSRFLNLTLFAPTASLLYVFKARKRLSEIVSEIICEREEKKLLDKDLLGYLLNFKDERGKIKLLITLLEYYLQLRTQQLEEQKAIYEVNDGGKRP</sequence>
<dbReference type="GO" id="GO:0005506">
    <property type="term" value="F:iron ion binding"/>
    <property type="evidence" value="ECO:0007669"/>
    <property type="project" value="InterPro"/>
</dbReference>
<name>A0AAW0LL45_QUESU</name>
<dbReference type="Proteomes" id="UP000237347">
    <property type="component" value="Unassembled WGS sequence"/>
</dbReference>
<dbReference type="AlphaFoldDB" id="A0AAW0LL45"/>
<reference evidence="4 5" key="1">
    <citation type="journal article" date="2018" name="Sci. Data">
        <title>The draft genome sequence of cork oak.</title>
        <authorList>
            <person name="Ramos A.M."/>
            <person name="Usie A."/>
            <person name="Barbosa P."/>
            <person name="Barros P.M."/>
            <person name="Capote T."/>
            <person name="Chaves I."/>
            <person name="Simoes F."/>
            <person name="Abreu I."/>
            <person name="Carrasquinho I."/>
            <person name="Faro C."/>
            <person name="Guimaraes J.B."/>
            <person name="Mendonca D."/>
            <person name="Nobrega F."/>
            <person name="Rodrigues L."/>
            <person name="Saibo N.J.M."/>
            <person name="Varela M.C."/>
            <person name="Egas C."/>
            <person name="Matos J."/>
            <person name="Miguel C.M."/>
            <person name="Oliveira M.M."/>
            <person name="Ricardo C.P."/>
            <person name="Goncalves S."/>
        </authorList>
    </citation>
    <scope>NUCLEOTIDE SEQUENCE [LARGE SCALE GENOMIC DNA]</scope>
    <source>
        <strain evidence="5">cv. HL8</strain>
    </source>
</reference>
<gene>
    <name evidence="4" type="primary">CYP707A4_3</name>
    <name evidence="4" type="ORF">CFP56_041028</name>
</gene>
<keyword evidence="2" id="KW-0479">Metal-binding</keyword>
<dbReference type="Gene3D" id="1.10.630.10">
    <property type="entry name" value="Cytochrome P450"/>
    <property type="match status" value="1"/>
</dbReference>
<proteinExistence type="inferred from homology"/>
<keyword evidence="3" id="KW-0408">Iron</keyword>
<comment type="similarity">
    <text evidence="1">Belongs to the cytochrome P450 family.</text>
</comment>
<accession>A0AAW0LL45</accession>
<dbReference type="InterPro" id="IPR001128">
    <property type="entry name" value="Cyt_P450"/>
</dbReference>
<dbReference type="PANTHER" id="PTHR24286">
    <property type="entry name" value="CYTOCHROME P450 26"/>
    <property type="match status" value="1"/>
</dbReference>